<keyword evidence="1" id="KW-0812">Transmembrane</keyword>
<dbReference type="RefSeq" id="WP_091310682.1">
    <property type="nucleotide sequence ID" value="NZ_FNSO01000004.1"/>
</dbReference>
<feature type="transmembrane region" description="Helical" evidence="1">
    <location>
        <begin position="49"/>
        <end position="73"/>
    </location>
</feature>
<dbReference type="Proteomes" id="UP000199622">
    <property type="component" value="Unassembled WGS sequence"/>
</dbReference>
<gene>
    <name evidence="2" type="ORF">SAMN04489727_4599</name>
</gene>
<keyword evidence="1" id="KW-1133">Transmembrane helix</keyword>
<feature type="transmembrane region" description="Helical" evidence="1">
    <location>
        <begin position="120"/>
        <end position="144"/>
    </location>
</feature>
<keyword evidence="1" id="KW-0472">Membrane</keyword>
<accession>A0A1H4UE04</accession>
<protein>
    <submittedName>
        <fullName evidence="2">Uncharacterized protein</fullName>
    </submittedName>
</protein>
<dbReference type="STRING" id="208445.SAMN04489727_4599"/>
<feature type="transmembrane region" description="Helical" evidence="1">
    <location>
        <begin position="18"/>
        <end position="37"/>
    </location>
</feature>
<organism evidence="2 3">
    <name type="scientific">Amycolatopsis tolypomycina</name>
    <dbReference type="NCBI Taxonomy" id="208445"/>
    <lineage>
        <taxon>Bacteria</taxon>
        <taxon>Bacillati</taxon>
        <taxon>Actinomycetota</taxon>
        <taxon>Actinomycetes</taxon>
        <taxon>Pseudonocardiales</taxon>
        <taxon>Pseudonocardiaceae</taxon>
        <taxon>Amycolatopsis</taxon>
    </lineage>
</organism>
<evidence type="ECO:0000313" key="3">
    <source>
        <dbReference type="Proteomes" id="UP000199622"/>
    </source>
</evidence>
<dbReference type="EMBL" id="FNSO01000004">
    <property type="protein sequence ID" value="SEC66444.1"/>
    <property type="molecule type" value="Genomic_DNA"/>
</dbReference>
<name>A0A1H4UE04_9PSEU</name>
<evidence type="ECO:0000313" key="2">
    <source>
        <dbReference type="EMBL" id="SEC66444.1"/>
    </source>
</evidence>
<reference evidence="3" key="1">
    <citation type="submission" date="2016-10" db="EMBL/GenBank/DDBJ databases">
        <authorList>
            <person name="Varghese N."/>
            <person name="Submissions S."/>
        </authorList>
    </citation>
    <scope>NUCLEOTIDE SEQUENCE [LARGE SCALE GENOMIC DNA]</scope>
    <source>
        <strain evidence="3">DSM 44544</strain>
    </source>
</reference>
<evidence type="ECO:0000256" key="1">
    <source>
        <dbReference type="SAM" id="Phobius"/>
    </source>
</evidence>
<dbReference type="AlphaFoldDB" id="A0A1H4UE04"/>
<feature type="transmembrane region" description="Helical" evidence="1">
    <location>
        <begin position="80"/>
        <end position="100"/>
    </location>
</feature>
<proteinExistence type="predicted"/>
<sequence length="148" mass="15966">MTTTSVHKRRPPVRTRRAGYLVGVVLNGVLLVLVNAWPGWDVLPFLTPAFPTVLGLVDLALVAGLVTGLVQLWQDPEWLVALNGVVTTCAGLAALVRLWQVFPFDFAGSSFDWALTARTVLVVSLAGSVIGLLVQVTTLVRAALRRPR</sequence>
<keyword evidence="3" id="KW-1185">Reference proteome</keyword>
<dbReference type="OrthoDB" id="3789019at2"/>